<dbReference type="EMBL" id="CM031818">
    <property type="protein sequence ID" value="KAG6638951.1"/>
    <property type="molecule type" value="Genomic_DNA"/>
</dbReference>
<dbReference type="EMBL" id="CM031818">
    <property type="protein sequence ID" value="KAG6638952.1"/>
    <property type="molecule type" value="Genomic_DNA"/>
</dbReference>
<reference evidence="1" key="1">
    <citation type="submission" date="2020-12" db="EMBL/GenBank/DDBJ databases">
        <title>WGS assembly of Carya illinoinensis cv. Pawnee.</title>
        <authorList>
            <person name="Platts A."/>
            <person name="Shu S."/>
            <person name="Wright S."/>
            <person name="Barry K."/>
            <person name="Edger P."/>
            <person name="Pires J.C."/>
            <person name="Schmutz J."/>
        </authorList>
    </citation>
    <scope>NUCLEOTIDE SEQUENCE</scope>
    <source>
        <tissue evidence="1">Leaf</tissue>
    </source>
</reference>
<proteinExistence type="predicted"/>
<dbReference type="Proteomes" id="UP000811609">
    <property type="component" value="Chromosome 10"/>
</dbReference>
<dbReference type="AlphaFoldDB" id="A0A8T1PB87"/>
<keyword evidence="2" id="KW-1185">Reference proteome</keyword>
<organism evidence="1 2">
    <name type="scientific">Carya illinoinensis</name>
    <name type="common">Pecan</name>
    <dbReference type="NCBI Taxonomy" id="32201"/>
    <lineage>
        <taxon>Eukaryota</taxon>
        <taxon>Viridiplantae</taxon>
        <taxon>Streptophyta</taxon>
        <taxon>Embryophyta</taxon>
        <taxon>Tracheophyta</taxon>
        <taxon>Spermatophyta</taxon>
        <taxon>Magnoliopsida</taxon>
        <taxon>eudicotyledons</taxon>
        <taxon>Gunneridae</taxon>
        <taxon>Pentapetalae</taxon>
        <taxon>rosids</taxon>
        <taxon>fabids</taxon>
        <taxon>Fagales</taxon>
        <taxon>Juglandaceae</taxon>
        <taxon>Carya</taxon>
    </lineage>
</organism>
<gene>
    <name evidence="1" type="ORF">CIPAW_10G068000</name>
</gene>
<evidence type="ECO:0000313" key="1">
    <source>
        <dbReference type="EMBL" id="KAG6638951.1"/>
    </source>
</evidence>
<sequence length="64" mass="7126">MNLLGKRRMMMLGCSLTAIGKGIRQKGVVISIHNSDMAKLGLIMSFGNQDQFSCIMFTTFLLQK</sequence>
<name>A0A8T1PB87_CARIL</name>
<comment type="caution">
    <text evidence="1">The sequence shown here is derived from an EMBL/GenBank/DDBJ whole genome shotgun (WGS) entry which is preliminary data.</text>
</comment>
<evidence type="ECO:0000313" key="2">
    <source>
        <dbReference type="Proteomes" id="UP000811609"/>
    </source>
</evidence>
<protein>
    <submittedName>
        <fullName evidence="1">Uncharacterized protein</fullName>
    </submittedName>
</protein>
<accession>A0A8T1PB87</accession>
<dbReference type="EMBL" id="CM031818">
    <property type="protein sequence ID" value="KAG6638950.1"/>
    <property type="molecule type" value="Genomic_DNA"/>
</dbReference>